<evidence type="ECO:0000313" key="4">
    <source>
        <dbReference type="Proteomes" id="UP000175989"/>
    </source>
</evidence>
<dbReference type="AlphaFoldDB" id="A0A1E7WP63"/>
<keyword evidence="4" id="KW-1185">Reference proteome</keyword>
<comment type="caution">
    <text evidence="3">The sequence shown here is derived from an EMBL/GenBank/DDBJ whole genome shotgun (WGS) entry which is preliminary data.</text>
</comment>
<dbReference type="EMBL" id="LROM01000081">
    <property type="protein sequence ID" value="OFA00920.1"/>
    <property type="molecule type" value="Genomic_DNA"/>
</dbReference>
<keyword evidence="1" id="KW-0732">Signal</keyword>
<gene>
    <name evidence="3" type="ORF">DUPY_22040</name>
</gene>
<sequence>MNTNHPITGATVAVLLCAALAAVAGSAQAQVNRCVDAGGRVTLTDEPCPGNSRAVKDDVSDSGAVGLVVTTGAQSAHLADAAYPPEPAPVVTGLTRSRWADLPRPLTRKTVGTDAATLQSARTTMLMQDELRRQNRSIANR</sequence>
<protein>
    <recommendedName>
        <fullName evidence="2">DUF4124 domain-containing protein</fullName>
    </recommendedName>
</protein>
<evidence type="ECO:0000259" key="2">
    <source>
        <dbReference type="Pfam" id="PF13511"/>
    </source>
</evidence>
<organism evidence="3 4">
    <name type="scientific">Duganella phyllosphaerae</name>
    <dbReference type="NCBI Taxonomy" id="762836"/>
    <lineage>
        <taxon>Bacteria</taxon>
        <taxon>Pseudomonadati</taxon>
        <taxon>Pseudomonadota</taxon>
        <taxon>Betaproteobacteria</taxon>
        <taxon>Burkholderiales</taxon>
        <taxon>Oxalobacteraceae</taxon>
        <taxon>Telluria group</taxon>
        <taxon>Duganella</taxon>
    </lineage>
</organism>
<feature type="domain" description="DUF4124" evidence="2">
    <location>
        <begin position="18"/>
        <end position="55"/>
    </location>
</feature>
<reference evidence="4" key="1">
    <citation type="journal article" date="2016" name="Front. Microbiol.">
        <title>Molecular Keys to the Janthinobacterium and Duganella spp. Interaction with the Plant Pathogen Fusarium graminearum.</title>
        <authorList>
            <person name="Haack F.S."/>
            <person name="Poehlein A."/>
            <person name="Kroger C."/>
            <person name="Voigt C.A."/>
            <person name="Piepenbring M."/>
            <person name="Bode H.B."/>
            <person name="Daniel R."/>
            <person name="Schafer W."/>
            <person name="Streit W.R."/>
        </authorList>
    </citation>
    <scope>NUCLEOTIDE SEQUENCE [LARGE SCALE GENOMIC DNA]</scope>
    <source>
        <strain evidence="4">T54</strain>
    </source>
</reference>
<dbReference type="Pfam" id="PF13511">
    <property type="entry name" value="DUF4124"/>
    <property type="match status" value="1"/>
</dbReference>
<evidence type="ECO:0000313" key="3">
    <source>
        <dbReference type="EMBL" id="OFA00920.1"/>
    </source>
</evidence>
<feature type="chain" id="PRO_5009207479" description="DUF4124 domain-containing protein" evidence="1">
    <location>
        <begin position="30"/>
        <end position="141"/>
    </location>
</feature>
<dbReference type="Proteomes" id="UP000175989">
    <property type="component" value="Unassembled WGS sequence"/>
</dbReference>
<accession>A0A1E7WP63</accession>
<dbReference type="RefSeq" id="WP_070247991.1">
    <property type="nucleotide sequence ID" value="NZ_LROM01000081.1"/>
</dbReference>
<dbReference type="InterPro" id="IPR025392">
    <property type="entry name" value="DUF4124"/>
</dbReference>
<proteinExistence type="predicted"/>
<name>A0A1E7WP63_9BURK</name>
<feature type="signal peptide" evidence="1">
    <location>
        <begin position="1"/>
        <end position="29"/>
    </location>
</feature>
<evidence type="ECO:0000256" key="1">
    <source>
        <dbReference type="SAM" id="SignalP"/>
    </source>
</evidence>